<dbReference type="InterPro" id="IPR036398">
    <property type="entry name" value="CA_dom_sf"/>
</dbReference>
<dbReference type="PROSITE" id="PS51144">
    <property type="entry name" value="ALPHA_CA_2"/>
    <property type="match status" value="1"/>
</dbReference>
<name>A0AAX7T5K8_ASTCA</name>
<dbReference type="SMART" id="SM01057">
    <property type="entry name" value="Carb_anhydrase"/>
    <property type="match status" value="1"/>
</dbReference>
<dbReference type="PANTHER" id="PTHR18952">
    <property type="entry name" value="CARBONIC ANHYDRASE"/>
    <property type="match status" value="1"/>
</dbReference>
<feature type="transmembrane region" description="Helical" evidence="2">
    <location>
        <begin position="167"/>
        <end position="187"/>
    </location>
</feature>
<reference evidence="5" key="2">
    <citation type="submission" date="2023-03" db="EMBL/GenBank/DDBJ databases">
        <authorList>
            <consortium name="Wellcome Sanger Institute Data Sharing"/>
        </authorList>
    </citation>
    <scope>NUCLEOTIDE SEQUENCE [LARGE SCALE GENOMIC DNA]</scope>
</reference>
<dbReference type="GO" id="GO:0008270">
    <property type="term" value="F:zinc ion binding"/>
    <property type="evidence" value="ECO:0007669"/>
    <property type="project" value="InterPro"/>
</dbReference>
<dbReference type="GO" id="GO:0005886">
    <property type="term" value="C:plasma membrane"/>
    <property type="evidence" value="ECO:0007669"/>
    <property type="project" value="TreeGrafter"/>
</dbReference>
<reference evidence="4 5" key="1">
    <citation type="submission" date="2018-05" db="EMBL/GenBank/DDBJ databases">
        <authorList>
            <person name="Datahose"/>
        </authorList>
    </citation>
    <scope>NUCLEOTIDE SEQUENCE</scope>
</reference>
<dbReference type="AlphaFoldDB" id="A0AAX7T5K8"/>
<dbReference type="GeneTree" id="ENSGT00940000164039"/>
<evidence type="ECO:0000259" key="3">
    <source>
        <dbReference type="PROSITE" id="PS51144"/>
    </source>
</evidence>
<gene>
    <name evidence="4" type="primary">VDAC2</name>
</gene>
<feature type="domain" description="Alpha-carbonic anhydrase" evidence="3">
    <location>
        <begin position="1"/>
        <end position="167"/>
    </location>
</feature>
<dbReference type="PANTHER" id="PTHR18952:SF200">
    <property type="entry name" value="CARBONIC ANHYDRASE"/>
    <property type="match status" value="1"/>
</dbReference>
<protein>
    <recommendedName>
        <fullName evidence="3">Alpha-carbonic anhydrase domain-containing protein</fullName>
    </recommendedName>
</protein>
<comment type="similarity">
    <text evidence="1">Belongs to the alpha-carbonic anhydrase family.</text>
</comment>
<accession>A0AAX7T5K8</accession>
<evidence type="ECO:0000313" key="5">
    <source>
        <dbReference type="Proteomes" id="UP000265100"/>
    </source>
</evidence>
<dbReference type="InterPro" id="IPR001148">
    <property type="entry name" value="CA_dom"/>
</dbReference>
<dbReference type="SUPFAM" id="SSF51069">
    <property type="entry name" value="Carbonic anhydrase"/>
    <property type="match status" value="1"/>
</dbReference>
<evidence type="ECO:0000256" key="2">
    <source>
        <dbReference type="SAM" id="Phobius"/>
    </source>
</evidence>
<evidence type="ECO:0000313" key="4">
    <source>
        <dbReference type="Ensembl" id="ENSACLP00000051525.1"/>
    </source>
</evidence>
<organism evidence="4 5">
    <name type="scientific">Astatotilapia calliptera</name>
    <name type="common">Eastern happy</name>
    <name type="synonym">Chromis callipterus</name>
    <dbReference type="NCBI Taxonomy" id="8154"/>
    <lineage>
        <taxon>Eukaryota</taxon>
        <taxon>Metazoa</taxon>
        <taxon>Chordata</taxon>
        <taxon>Craniata</taxon>
        <taxon>Vertebrata</taxon>
        <taxon>Euteleostomi</taxon>
        <taxon>Actinopterygii</taxon>
        <taxon>Neopterygii</taxon>
        <taxon>Teleostei</taxon>
        <taxon>Neoteleostei</taxon>
        <taxon>Acanthomorphata</taxon>
        <taxon>Ovalentaria</taxon>
        <taxon>Cichlomorphae</taxon>
        <taxon>Cichliformes</taxon>
        <taxon>Cichlidae</taxon>
        <taxon>African cichlids</taxon>
        <taxon>Pseudocrenilabrinae</taxon>
        <taxon>Haplochromini</taxon>
        <taxon>Astatotilapia</taxon>
    </lineage>
</organism>
<reference evidence="4" key="3">
    <citation type="submission" date="2025-08" db="UniProtKB">
        <authorList>
            <consortium name="Ensembl"/>
        </authorList>
    </citation>
    <scope>IDENTIFICATION</scope>
</reference>
<evidence type="ECO:0000256" key="1">
    <source>
        <dbReference type="ARBA" id="ARBA00010718"/>
    </source>
</evidence>
<dbReference type="Gene3D" id="3.10.200.10">
    <property type="entry name" value="Alpha carbonic anhydrase"/>
    <property type="match status" value="1"/>
</dbReference>
<sequence>DFRRGPVRAIRQPTVPLALGQRLLCARLRAHSGWKALSYGAAYCEQQVILQWEYKSSRQRLHRTRSSWFLHRGQKVSIAAGFSLDDLLVGVNRTKYYRYLGSLTTPTCNEAVVWTVFKEPIKVSKDLIDLFSTTVRVENSTSQLMTNVYRSLQPAQPVSTQSVRASASSTCFSLGLLLLSLALGWIWS</sequence>
<keyword evidence="2" id="KW-0812">Transmembrane</keyword>
<dbReference type="Pfam" id="PF00194">
    <property type="entry name" value="Carb_anhydrase"/>
    <property type="match status" value="1"/>
</dbReference>
<keyword evidence="5" id="KW-1185">Reference proteome</keyword>
<dbReference type="GO" id="GO:0004089">
    <property type="term" value="F:carbonate dehydratase activity"/>
    <property type="evidence" value="ECO:0007669"/>
    <property type="project" value="InterPro"/>
</dbReference>
<keyword evidence="2" id="KW-0472">Membrane</keyword>
<dbReference type="Ensembl" id="ENSACLT00000049694.1">
    <property type="protein sequence ID" value="ENSACLP00000051525.1"/>
    <property type="gene ID" value="ENSACLG00000006811.2"/>
</dbReference>
<dbReference type="InterPro" id="IPR023561">
    <property type="entry name" value="Carbonic_anhydrase_a-class"/>
</dbReference>
<dbReference type="Proteomes" id="UP000265100">
    <property type="component" value="Chromosome 3"/>
</dbReference>
<reference evidence="4" key="4">
    <citation type="submission" date="2025-09" db="UniProtKB">
        <authorList>
            <consortium name="Ensembl"/>
        </authorList>
    </citation>
    <scope>IDENTIFICATION</scope>
</reference>
<keyword evidence="2" id="KW-1133">Transmembrane helix</keyword>
<proteinExistence type="inferred from homology"/>